<dbReference type="Proteomes" id="UP000243488">
    <property type="component" value="Chromosome"/>
</dbReference>
<gene>
    <name evidence="2" type="ORF">BVH74_17275</name>
</gene>
<proteinExistence type="predicted"/>
<dbReference type="KEGG" id="ppha:BVH74_17275"/>
<dbReference type="InterPro" id="IPR001509">
    <property type="entry name" value="Epimerase_deHydtase"/>
</dbReference>
<dbReference type="RefSeq" id="WP_080051304.1">
    <property type="nucleotide sequence ID" value="NZ_CP020100.1"/>
</dbReference>
<organism evidence="2 3">
    <name type="scientific">Halopseudomonas phragmitis</name>
    <dbReference type="NCBI Taxonomy" id="1931241"/>
    <lineage>
        <taxon>Bacteria</taxon>
        <taxon>Pseudomonadati</taxon>
        <taxon>Pseudomonadota</taxon>
        <taxon>Gammaproteobacteria</taxon>
        <taxon>Pseudomonadales</taxon>
        <taxon>Pseudomonadaceae</taxon>
        <taxon>Halopseudomonas</taxon>
    </lineage>
</organism>
<dbReference type="Pfam" id="PF01370">
    <property type="entry name" value="Epimerase"/>
    <property type="match status" value="1"/>
</dbReference>
<evidence type="ECO:0000313" key="3">
    <source>
        <dbReference type="Proteomes" id="UP000243488"/>
    </source>
</evidence>
<dbReference type="AlphaFoldDB" id="A0A1V0B8X6"/>
<keyword evidence="3" id="KW-1185">Reference proteome</keyword>
<dbReference type="PANTHER" id="PTHR43245">
    <property type="entry name" value="BIFUNCTIONAL POLYMYXIN RESISTANCE PROTEIN ARNA"/>
    <property type="match status" value="1"/>
</dbReference>
<dbReference type="STRING" id="1931241.BVH74_17275"/>
<evidence type="ECO:0000313" key="2">
    <source>
        <dbReference type="EMBL" id="AQZ96396.1"/>
    </source>
</evidence>
<dbReference type="PANTHER" id="PTHR43245:SF24">
    <property type="entry name" value="DEHYDROGENASE"/>
    <property type="match status" value="1"/>
</dbReference>
<dbReference type="InterPro" id="IPR050177">
    <property type="entry name" value="Lipid_A_modif_metabolic_enz"/>
</dbReference>
<dbReference type="InterPro" id="IPR036291">
    <property type="entry name" value="NAD(P)-bd_dom_sf"/>
</dbReference>
<sequence length="347" mass="37997">MRILVTGASGFIGGRFAAHALSLGYEVRCSGRRAEPLSWLKQRGAECLAGDLLDPGFSERLAEGCEVIVHCAGAVGTWGPYSYFHDANVRTTEHVLAAALRSKVRRLVHLSSPSMYFDGRDHRDITEDFVPPRFFDHYGATKYLAEQKVFAAGRQGLEVIALRPRFVIGAGDTAIFPRLLRAHQSGRLKIIGRGENQVDLTPVENLNLALDLAIRAPEAALGQAYNISNGEPVAFWPTFNRLLERLGMPALTRHVPYPLAYGMACLAEWRAHLTPGQPEPAILRLGMAVMARDFNLNIDAARAQLGYQPQVSVADGLEAFARWWEAGMPAGLESAWSSNERAGHALG</sequence>
<accession>A0A1V0B8X6</accession>
<dbReference type="Gene3D" id="3.40.50.720">
    <property type="entry name" value="NAD(P)-binding Rossmann-like Domain"/>
    <property type="match status" value="1"/>
</dbReference>
<reference evidence="2 3" key="1">
    <citation type="submission" date="2017-03" db="EMBL/GenBank/DDBJ databases">
        <title>Complete genome sequence of the novel DNRA strain Pseudomonas sp. S-6-2 isolated from Chinese polluted river sediment. Journal of Biotechnology.</title>
        <authorList>
            <person name="Li J."/>
            <person name="Xiang F."/>
            <person name="Wang L."/>
            <person name="Xi L."/>
            <person name="Liu J."/>
        </authorList>
    </citation>
    <scope>NUCLEOTIDE SEQUENCE [LARGE SCALE GENOMIC DNA]</scope>
    <source>
        <strain evidence="2 3">S-6-2</strain>
    </source>
</reference>
<dbReference type="SUPFAM" id="SSF51735">
    <property type="entry name" value="NAD(P)-binding Rossmann-fold domains"/>
    <property type="match status" value="1"/>
</dbReference>
<protein>
    <submittedName>
        <fullName evidence="2">3-beta hydroxysteroid dehydrogenase</fullName>
    </submittedName>
</protein>
<feature type="domain" description="NAD-dependent epimerase/dehydratase" evidence="1">
    <location>
        <begin position="3"/>
        <end position="227"/>
    </location>
</feature>
<evidence type="ECO:0000259" key="1">
    <source>
        <dbReference type="Pfam" id="PF01370"/>
    </source>
</evidence>
<name>A0A1V0B8X6_9GAMM</name>
<dbReference type="EMBL" id="CP020100">
    <property type="protein sequence ID" value="AQZ96396.1"/>
    <property type="molecule type" value="Genomic_DNA"/>
</dbReference>